<evidence type="ECO:0000313" key="15">
    <source>
        <dbReference type="Proteomes" id="UP000248481"/>
    </source>
</evidence>
<dbReference type="GO" id="GO:0005686">
    <property type="term" value="C:U2 snRNP"/>
    <property type="evidence" value="ECO:0007669"/>
    <property type="project" value="UniProtKB-UniRule"/>
</dbReference>
<reference evidence="16" key="1">
    <citation type="submission" date="2025-08" db="UniProtKB">
        <authorList>
            <consortium name="RefSeq"/>
        </authorList>
    </citation>
    <scope>IDENTIFICATION</scope>
    <source>
        <tissue evidence="16">Blood</tissue>
    </source>
</reference>
<dbReference type="SUPFAM" id="SSF50182">
    <property type="entry name" value="Sm-like ribonucleoproteins"/>
    <property type="match status" value="1"/>
</dbReference>
<dbReference type="Pfam" id="PF01423">
    <property type="entry name" value="LSM"/>
    <property type="match status" value="1"/>
</dbReference>
<keyword evidence="9 13" id="KW-0539">Nucleus</keyword>
<evidence type="ECO:0000256" key="4">
    <source>
        <dbReference type="ARBA" id="ARBA00022490"/>
    </source>
</evidence>
<dbReference type="InterPro" id="IPR010920">
    <property type="entry name" value="LSM_dom_sf"/>
</dbReference>
<sequence length="92" mass="10647">MAYSGQSQKAQKVMAQPINRIFRYLQNRSRIEVWLYEQVNMQIEGCVIGFDEYMNLVLGNAGEIYSKTKSRKQLDRIMPKGDNITLLQSVSN</sequence>
<evidence type="ECO:0000259" key="14">
    <source>
        <dbReference type="PROSITE" id="PS52002"/>
    </source>
</evidence>
<dbReference type="PROSITE" id="PS52002">
    <property type="entry name" value="SM"/>
    <property type="match status" value="1"/>
</dbReference>
<keyword evidence="6 13" id="KW-0747">Spliceosome</keyword>
<evidence type="ECO:0000313" key="16">
    <source>
        <dbReference type="RefSeq" id="XP_021554957.1"/>
    </source>
</evidence>
<comment type="similarity">
    <text evidence="2 13">Belongs to the snRNP Sm proteins family.</text>
</comment>
<keyword evidence="10 13" id="KW-0687">Ribonucleoprotein</keyword>
<protein>
    <recommendedName>
        <fullName evidence="3 13">Small nuclear ribonucleoprotein E</fullName>
        <shortName evidence="13">snRNP-E</shortName>
    </recommendedName>
    <alternativeName>
        <fullName evidence="11 13">Sm protein E</fullName>
    </alternativeName>
</protein>
<name>A0A2Y9HTQ1_NEOSC</name>
<dbReference type="KEGG" id="nsu:110588889"/>
<comment type="function">
    <text evidence="12 13">Plays a role in pre-mRNA splicing as a core component of the spliceosomal U1, U2, U4 and U5 small nuclear ribonucleoproteins (snRNPs), the building blocks of the spliceosome. Component of both the pre-catalytic spliceosome B complex and activated spliceosome C complexes. As a component of the minor spliceosome, involved in the splicing of U12-type introns in pre-mRNAs. As part of the U7 snRNP it is involved in histone 3'-end processing.</text>
</comment>
<keyword evidence="15" id="KW-1185">Reference proteome</keyword>
<evidence type="ECO:0000256" key="12">
    <source>
        <dbReference type="ARBA" id="ARBA00045276"/>
    </source>
</evidence>
<dbReference type="GO" id="GO:0005685">
    <property type="term" value="C:U1 snRNP"/>
    <property type="evidence" value="ECO:0007669"/>
    <property type="project" value="UniProtKB-UniRule"/>
</dbReference>
<evidence type="ECO:0000256" key="11">
    <source>
        <dbReference type="ARBA" id="ARBA00030143"/>
    </source>
</evidence>
<dbReference type="PANTHER" id="PTHR11193">
    <property type="entry name" value="SMALL NUCLEAR RIBONUCLEOPROTEIN E"/>
    <property type="match status" value="1"/>
</dbReference>
<dbReference type="InterPro" id="IPR047575">
    <property type="entry name" value="Sm"/>
</dbReference>
<evidence type="ECO:0000256" key="6">
    <source>
        <dbReference type="ARBA" id="ARBA00022728"/>
    </source>
</evidence>
<dbReference type="SMART" id="SM00651">
    <property type="entry name" value="Sm"/>
    <property type="match status" value="1"/>
</dbReference>
<evidence type="ECO:0000256" key="5">
    <source>
        <dbReference type="ARBA" id="ARBA00022664"/>
    </source>
</evidence>
<dbReference type="AlphaFoldDB" id="A0A2Y9HTQ1"/>
<keyword evidence="7 13" id="KW-0694">RNA-binding</keyword>
<dbReference type="CDD" id="cd01718">
    <property type="entry name" value="Sm_E"/>
    <property type="match status" value="1"/>
</dbReference>
<evidence type="ECO:0000256" key="13">
    <source>
        <dbReference type="RuleBase" id="RU365053"/>
    </source>
</evidence>
<dbReference type="InterPro" id="IPR027078">
    <property type="entry name" value="snRNP-E"/>
</dbReference>
<keyword evidence="4" id="KW-0963">Cytoplasm</keyword>
<dbReference type="GO" id="GO:0005682">
    <property type="term" value="C:U5 snRNP"/>
    <property type="evidence" value="ECO:0007669"/>
    <property type="project" value="UniProtKB-UniRule"/>
</dbReference>
<evidence type="ECO:0000256" key="1">
    <source>
        <dbReference type="ARBA" id="ARBA00004123"/>
    </source>
</evidence>
<dbReference type="InterPro" id="IPR001163">
    <property type="entry name" value="Sm_dom_euk/arc"/>
</dbReference>
<dbReference type="Proteomes" id="UP000248481">
    <property type="component" value="Chromosome 7"/>
</dbReference>
<evidence type="ECO:0000256" key="9">
    <source>
        <dbReference type="ARBA" id="ARBA00023242"/>
    </source>
</evidence>
<keyword evidence="8 13" id="KW-0508">mRNA splicing</keyword>
<dbReference type="GO" id="GO:0005829">
    <property type="term" value="C:cytosol"/>
    <property type="evidence" value="ECO:0007669"/>
    <property type="project" value="UniProtKB-SubCell"/>
</dbReference>
<evidence type="ECO:0000256" key="8">
    <source>
        <dbReference type="ARBA" id="ARBA00023187"/>
    </source>
</evidence>
<dbReference type="FunFam" id="2.30.30.100:FF:000059">
    <property type="entry name" value="Small nuclear ribonucleoprotein E"/>
    <property type="match status" value="1"/>
</dbReference>
<dbReference type="GO" id="GO:0003723">
    <property type="term" value="F:RNA binding"/>
    <property type="evidence" value="ECO:0007669"/>
    <property type="project" value="UniProtKB-KW"/>
</dbReference>
<dbReference type="GO" id="GO:0046540">
    <property type="term" value="C:U4/U6 x U5 tri-snRNP complex"/>
    <property type="evidence" value="ECO:0007669"/>
    <property type="project" value="UniProtKB-UniRule"/>
</dbReference>
<dbReference type="InParanoid" id="A0A2Y9HTQ1"/>
<proteinExistence type="inferred from homology"/>
<dbReference type="STRING" id="29088.A0A2Y9HTQ1"/>
<evidence type="ECO:0000256" key="7">
    <source>
        <dbReference type="ARBA" id="ARBA00022884"/>
    </source>
</evidence>
<dbReference type="GeneID" id="110588889"/>
<dbReference type="Gene3D" id="2.30.30.100">
    <property type="match status" value="1"/>
</dbReference>
<comment type="subcellular location">
    <subcellularLocation>
        <location evidence="13">Cytoplasm</location>
        <location evidence="13">Cytosol</location>
    </subcellularLocation>
    <subcellularLocation>
        <location evidence="1 13">Nucleus</location>
    </subcellularLocation>
    <text evidence="13">SMN-mediated assembly into core snRNPs occurs in the cytosol before SMN-mediated transport to the nucleus to be included in spliceosomes.</text>
</comment>
<accession>A0A2Y9HTQ1</accession>
<dbReference type="RefSeq" id="XP_021554957.1">
    <property type="nucleotide sequence ID" value="XM_021699282.1"/>
</dbReference>
<dbReference type="GO" id="GO:0005687">
    <property type="term" value="C:U4 snRNP"/>
    <property type="evidence" value="ECO:0007669"/>
    <property type="project" value="UniProtKB-UniRule"/>
</dbReference>
<feature type="domain" description="Sm" evidence="14">
    <location>
        <begin position="18"/>
        <end position="92"/>
    </location>
</feature>
<evidence type="ECO:0000256" key="3">
    <source>
        <dbReference type="ARBA" id="ARBA00022037"/>
    </source>
</evidence>
<gene>
    <name evidence="16" type="primary">LOC110588889</name>
</gene>
<dbReference type="GO" id="GO:0000387">
    <property type="term" value="P:spliceosomal snRNP assembly"/>
    <property type="evidence" value="ECO:0007669"/>
    <property type="project" value="UniProtKB-UniRule"/>
</dbReference>
<evidence type="ECO:0000256" key="2">
    <source>
        <dbReference type="ARBA" id="ARBA00006850"/>
    </source>
</evidence>
<keyword evidence="5 13" id="KW-0507">mRNA processing</keyword>
<organism evidence="15 16">
    <name type="scientific">Neomonachus schauinslandi</name>
    <name type="common">Hawaiian monk seal</name>
    <name type="synonym">Monachus schauinslandi</name>
    <dbReference type="NCBI Taxonomy" id="29088"/>
    <lineage>
        <taxon>Eukaryota</taxon>
        <taxon>Metazoa</taxon>
        <taxon>Chordata</taxon>
        <taxon>Craniata</taxon>
        <taxon>Vertebrata</taxon>
        <taxon>Euteleostomi</taxon>
        <taxon>Mammalia</taxon>
        <taxon>Eutheria</taxon>
        <taxon>Laurasiatheria</taxon>
        <taxon>Carnivora</taxon>
        <taxon>Caniformia</taxon>
        <taxon>Pinnipedia</taxon>
        <taxon>Phocidae</taxon>
        <taxon>Monachinae</taxon>
        <taxon>Monachini</taxon>
        <taxon>Neomonachus</taxon>
    </lineage>
</organism>
<dbReference type="GO" id="GO:0005681">
    <property type="term" value="C:spliceosomal complex"/>
    <property type="evidence" value="ECO:0007669"/>
    <property type="project" value="UniProtKB-KW"/>
</dbReference>
<evidence type="ECO:0000256" key="10">
    <source>
        <dbReference type="ARBA" id="ARBA00023274"/>
    </source>
</evidence>